<dbReference type="EMBL" id="CAMXCT010002824">
    <property type="protein sequence ID" value="CAI4000689.1"/>
    <property type="molecule type" value="Genomic_DNA"/>
</dbReference>
<dbReference type="InterPro" id="IPR035892">
    <property type="entry name" value="C2_domain_sf"/>
</dbReference>
<gene>
    <name evidence="8" type="ORF">C1SCF055_LOCUS26793</name>
</gene>
<evidence type="ECO:0000256" key="3">
    <source>
        <dbReference type="ARBA" id="ARBA00022737"/>
    </source>
</evidence>
<accession>A0A9P1CZL4</accession>
<evidence type="ECO:0000256" key="5">
    <source>
        <dbReference type="ARBA" id="ARBA00023136"/>
    </source>
</evidence>
<evidence type="ECO:0000256" key="4">
    <source>
        <dbReference type="ARBA" id="ARBA00022989"/>
    </source>
</evidence>
<protein>
    <submittedName>
        <fullName evidence="9">C2 domain-containing protein</fullName>
    </submittedName>
</protein>
<proteinExistence type="predicted"/>
<dbReference type="EMBL" id="CAMXCT030002824">
    <property type="protein sequence ID" value="CAL4788001.1"/>
    <property type="molecule type" value="Genomic_DNA"/>
</dbReference>
<evidence type="ECO:0000256" key="1">
    <source>
        <dbReference type="ARBA" id="ARBA00004167"/>
    </source>
</evidence>
<evidence type="ECO:0000256" key="2">
    <source>
        <dbReference type="ARBA" id="ARBA00022692"/>
    </source>
</evidence>
<keyword evidence="10" id="KW-1185">Reference proteome</keyword>
<dbReference type="GO" id="GO:0007009">
    <property type="term" value="P:plasma membrane organization"/>
    <property type="evidence" value="ECO:0007669"/>
    <property type="project" value="TreeGrafter"/>
</dbReference>
<name>A0A9P1CZL4_9DINO</name>
<organism evidence="8">
    <name type="scientific">Cladocopium goreaui</name>
    <dbReference type="NCBI Taxonomy" id="2562237"/>
    <lineage>
        <taxon>Eukaryota</taxon>
        <taxon>Sar</taxon>
        <taxon>Alveolata</taxon>
        <taxon>Dinophyceae</taxon>
        <taxon>Suessiales</taxon>
        <taxon>Symbiodiniaceae</taxon>
        <taxon>Cladocopium</taxon>
    </lineage>
</organism>
<sequence length="2229" mass="250963">MADLSAMKGMAAESLQHAVAQQQMQAAFNGVNSIAKDLKKDFGSFLSCGDSWCMTIEDTEPGQEEQISSHWLRLCVHHGLKMPHEPTFVEVICNKGLRREQRFASRPVTAGTSPTWDFTLEVPLINEELPTIHIRIMKSHLIPSEQGIVQLTQLASVKGVQVEELDLHLTDLTHCCASPGACLVVAWQVGHALDFKGDLSRAGSMDKTAMRKQTFHLEVTVKSLRLLHDLDGSEKIWLKLFLVNRAGAKEDVILHTVGAVDQEDSKSMLFVNGSGRFEFHETEVSLADYDLVMQLWDRSSKTRAQMMGEWKDPISELRDLIKGRGLQLHFRALMHHGLRNMGEVNMMLDILDSQTTVPHEEPKRSKLPKRRGKTEMERKDKFYLHIGSLGVHASRTRTPYVKVISAEGTVSSTCEYEEVDEVDNATAGFGEFTDALQVKVTAGHAQLRIQLFQDRTESELLGQAIVYEANAEHGPCWRHIYGPRRAGGLSMLGMGVLDSQTEEAEEMARGRLPPSCYHGSLYITCDRFAGRIVGLVSQMTRSLLPSRFRVRLHRGVYLDRYCNQKLLVRVEIPGSAPLLFPGEVNAQGALRFGGDPAEPPGSPPPSALEENNAWVERWSDGFLLEEVSQAFVYIHREYDGLSRPAEVFGTIQLHFAHSPAVPQWSMLQYDRSVLAAQKLPGTAAQGFLLGSATVDMAPAGAAGAVSAATEPPVTTGKAMALLPVYGHVDVLAARNLPASDADGLADPCYEVRFEEMTLKLEEPARRTLNPTFLHRLVLGPLLLPVDEGQGQLMSKDTATLPPMLISVKDKDGVKDQTSFTLLGKAALCNLPSLDYHDEHCEGLDVNRSHQAVWYSLDGDAEVNFEPHLNSSWVLRPRMLIAAGYSTCPDVPKAQAGPVLLEDLEEGQIKRISQIGTEKWMKYNISVDLLGLREVQAPEDVFDQFNHLRDRLLGDLTTPSEKHLEICLTPFWQGAEQSFIPVRLDDGKNCKGQKDPTRSEGFWRSLHPVVSCEKTAPQIPGLPASPSKKSTDWYNLVVLKNPDDRSCGWRLSISNYVAPIVPYLQRPFHKVPVKTLEMPANFKPSKLSSWVLLPDLVFGLRSRNTDLGSVCVTLPMSSHHLPRDLSQQVSKALRTVRVLESERHESHVKHKSWASNIVSIASGKHSESSSHSRQKGKFLPRENEMVEVLKRDATGWTYGRLVEPEPPSATSTTSATPIEGWFPDWWLPPEDADWMQECLDEFQEMDPALQGLPQLPLSEQKEDPYDIYVDVFAEISGKLKWNDNFHVDKQLLTPHLFTIEHEDKQVLHFFNPSDWMAGHLHHAEEAFDHRTVPQFFAEPASTTSGRHEVPYGPAHLWRRVLWGRAGPLRHQRTAELKALAKKKGYRLVSHQHRPEAPGGGHLSENLHTFVRALGHKIQPEQDRDSKLLARLWVCPGTMSYKRKGPIHLYDKSRARWTFIMEPTNLLSALQNGKFVLMVRPGTVEVHPLPDQAIRIHVGPDITVEVPSEELVEQLIEILKQGEAQEHQACSILVVRFHLAGEVVWAPPNQLLTWNEPGQVLFVVKLAETDELVTIPVPSFDLRYPLETIWYPSKTLAGGRDFRPASAAETLLPVDGAAVAPKHKHRVKHVPEDGYSHGIRVSKHAFCCRIMKQGHTRNFDRVRTNNWFRAVLSEVSPDVAALPILEHQDTDFVKEVVLSKLVNVRRRLMAPDDKEVGTLKAHVHLEAVEETDGTPAQIEVVQNVLPVERLWLHDSFALNVYLLTVRGIESPDFRAPYIRAFIMGSEEEPQQYSARLTHDDGSGCDFYHRMTFDLMLPGDGVLVLQLWAKPLLQFTDELLGEAHVDLEDRQMALMYKRLRSASSSPWIQTRLSPSEALEVTTEVNHQHHWGRTTWCDPTKVHQKRLEPGGSRAATLFHPHSRKAPTAYRPHLAPPSPAPIEALALYRDGKQRGKAGTLRTWMDLFTFQERVPEVDFSSLKEIPMPLQVQIKIFQVDGISVFKDFGERNDVYVRGILTCQPVGKQASVALLRTDVHKYAHKMASFNYSWTFDIEAPVRECHMTLELLDQDTVTGADQIYAPKVLSLEPLVAASYFARTWKKAEPSEVHHQVVFDCFPPDHPLRARRWCFCCCKRRGKRPHVHPEPATLSMAIEVTYRESMALPPRIESFAEPKDRVDVRELMLRPQKAFRIILGPKNLRLVKHTCCWCAFLMVVLITLAVAWLFIHVFVVPLK</sequence>
<reference evidence="8" key="1">
    <citation type="submission" date="2022-10" db="EMBL/GenBank/DDBJ databases">
        <authorList>
            <person name="Chen Y."/>
            <person name="Dougan E. K."/>
            <person name="Chan C."/>
            <person name="Rhodes N."/>
            <person name="Thang M."/>
        </authorList>
    </citation>
    <scope>NUCLEOTIDE SEQUENCE</scope>
</reference>
<dbReference type="PANTHER" id="PTHR12546">
    <property type="entry name" value="FER-1-LIKE"/>
    <property type="match status" value="1"/>
</dbReference>
<dbReference type="InterPro" id="IPR037721">
    <property type="entry name" value="Ferlin"/>
</dbReference>
<dbReference type="Gene3D" id="2.60.40.150">
    <property type="entry name" value="C2 domain"/>
    <property type="match status" value="1"/>
</dbReference>
<keyword evidence="4 6" id="KW-1133">Transmembrane helix</keyword>
<comment type="caution">
    <text evidence="8">The sequence shown here is derived from an EMBL/GenBank/DDBJ whole genome shotgun (WGS) entry which is preliminary data.</text>
</comment>
<dbReference type="OrthoDB" id="440140at2759"/>
<comment type="subcellular location">
    <subcellularLocation>
        <location evidence="1">Membrane</location>
        <topology evidence="1">Single-pass membrane protein</topology>
    </subcellularLocation>
</comment>
<dbReference type="EMBL" id="CAMXCT020002824">
    <property type="protein sequence ID" value="CAL1154064.1"/>
    <property type="molecule type" value="Genomic_DNA"/>
</dbReference>
<evidence type="ECO:0000256" key="6">
    <source>
        <dbReference type="SAM" id="Phobius"/>
    </source>
</evidence>
<dbReference type="PROSITE" id="PS50004">
    <property type="entry name" value="C2"/>
    <property type="match status" value="1"/>
</dbReference>
<evidence type="ECO:0000313" key="10">
    <source>
        <dbReference type="Proteomes" id="UP001152797"/>
    </source>
</evidence>
<feature type="domain" description="C2" evidence="7">
    <location>
        <begin position="707"/>
        <end position="843"/>
    </location>
</feature>
<keyword evidence="2 6" id="KW-0812">Transmembrane</keyword>
<dbReference type="InterPro" id="IPR000008">
    <property type="entry name" value="C2_dom"/>
</dbReference>
<reference evidence="9 10" key="2">
    <citation type="submission" date="2024-05" db="EMBL/GenBank/DDBJ databases">
        <authorList>
            <person name="Chen Y."/>
            <person name="Shah S."/>
            <person name="Dougan E. K."/>
            <person name="Thang M."/>
            <person name="Chan C."/>
        </authorList>
    </citation>
    <scope>NUCLEOTIDE SEQUENCE [LARGE SCALE GENOMIC DNA]</scope>
</reference>
<feature type="transmembrane region" description="Helical" evidence="6">
    <location>
        <begin position="2205"/>
        <end position="2228"/>
    </location>
</feature>
<evidence type="ECO:0000259" key="7">
    <source>
        <dbReference type="PROSITE" id="PS50004"/>
    </source>
</evidence>
<keyword evidence="3" id="KW-0677">Repeat</keyword>
<dbReference type="Pfam" id="PF00168">
    <property type="entry name" value="C2"/>
    <property type="match status" value="1"/>
</dbReference>
<keyword evidence="5 6" id="KW-0472">Membrane</keyword>
<dbReference type="Proteomes" id="UP001152797">
    <property type="component" value="Unassembled WGS sequence"/>
</dbReference>
<evidence type="ECO:0000313" key="9">
    <source>
        <dbReference type="EMBL" id="CAL4788001.1"/>
    </source>
</evidence>
<evidence type="ECO:0000313" key="8">
    <source>
        <dbReference type="EMBL" id="CAI4000689.1"/>
    </source>
</evidence>
<dbReference type="PANTHER" id="PTHR12546:SF33">
    <property type="entry name" value="SPERM VESICLE FUSION PROTEIN FER-1"/>
    <property type="match status" value="1"/>
</dbReference>
<dbReference type="GO" id="GO:0016020">
    <property type="term" value="C:membrane"/>
    <property type="evidence" value="ECO:0007669"/>
    <property type="project" value="UniProtKB-SubCell"/>
</dbReference>